<dbReference type="InterPro" id="IPR014710">
    <property type="entry name" value="RmlC-like_jellyroll"/>
</dbReference>
<comment type="caution">
    <text evidence="2">The sequence shown here is derived from an EMBL/GenBank/DDBJ whole genome shotgun (WGS) entry which is preliminary data.</text>
</comment>
<dbReference type="Pfam" id="PF05899">
    <property type="entry name" value="Cupin_3"/>
    <property type="match status" value="1"/>
</dbReference>
<organism evidence="2 3">
    <name type="scientific">Triparma laevis f. longispina</name>
    <dbReference type="NCBI Taxonomy" id="1714387"/>
    <lineage>
        <taxon>Eukaryota</taxon>
        <taxon>Sar</taxon>
        <taxon>Stramenopiles</taxon>
        <taxon>Ochrophyta</taxon>
        <taxon>Bolidophyceae</taxon>
        <taxon>Parmales</taxon>
        <taxon>Triparmaceae</taxon>
        <taxon>Triparma</taxon>
    </lineage>
</organism>
<evidence type="ECO:0000259" key="1">
    <source>
        <dbReference type="Pfam" id="PF05899"/>
    </source>
</evidence>
<dbReference type="Gene3D" id="2.60.120.10">
    <property type="entry name" value="Jelly Rolls"/>
    <property type="match status" value="1"/>
</dbReference>
<protein>
    <recommendedName>
        <fullName evidence="1">(S)-ureidoglycine aminohydrolase cupin domain-containing protein</fullName>
    </recommendedName>
</protein>
<accession>A0A9W7ADI2</accession>
<dbReference type="Proteomes" id="UP001165122">
    <property type="component" value="Unassembled WGS sequence"/>
</dbReference>
<reference evidence="3" key="1">
    <citation type="journal article" date="2023" name="Commun. Biol.">
        <title>Genome analysis of Parmales, the sister group of diatoms, reveals the evolutionary specialization of diatoms from phago-mixotrophs to photoautotrophs.</title>
        <authorList>
            <person name="Ban H."/>
            <person name="Sato S."/>
            <person name="Yoshikawa S."/>
            <person name="Yamada K."/>
            <person name="Nakamura Y."/>
            <person name="Ichinomiya M."/>
            <person name="Sato N."/>
            <person name="Blanc-Mathieu R."/>
            <person name="Endo H."/>
            <person name="Kuwata A."/>
            <person name="Ogata H."/>
        </authorList>
    </citation>
    <scope>NUCLEOTIDE SEQUENCE [LARGE SCALE GENOMIC DNA]</scope>
    <source>
        <strain evidence="3">NIES 3700</strain>
    </source>
</reference>
<keyword evidence="3" id="KW-1185">Reference proteome</keyword>
<dbReference type="InterPro" id="IPR008579">
    <property type="entry name" value="UGlyAH_Cupin_dom"/>
</dbReference>
<gene>
    <name evidence="2" type="ORF">TrLO_g13250</name>
</gene>
<dbReference type="CDD" id="cd02227">
    <property type="entry name" value="cupin_TM1112-like"/>
    <property type="match status" value="1"/>
</dbReference>
<dbReference type="EMBL" id="BRXW01000626">
    <property type="protein sequence ID" value="GMH70701.1"/>
    <property type="molecule type" value="Genomic_DNA"/>
</dbReference>
<evidence type="ECO:0000313" key="3">
    <source>
        <dbReference type="Proteomes" id="UP001165122"/>
    </source>
</evidence>
<dbReference type="SUPFAM" id="SSF51182">
    <property type="entry name" value="RmlC-like cupins"/>
    <property type="match status" value="1"/>
</dbReference>
<dbReference type="OrthoDB" id="39473at2759"/>
<evidence type="ECO:0000313" key="2">
    <source>
        <dbReference type="EMBL" id="GMH70701.1"/>
    </source>
</evidence>
<proteinExistence type="predicted"/>
<dbReference type="InterPro" id="IPR011051">
    <property type="entry name" value="RmlC_Cupin_sf"/>
</dbReference>
<dbReference type="PANTHER" id="PTHR40943">
    <property type="entry name" value="CYTOPLASMIC PROTEIN-RELATED"/>
    <property type="match status" value="1"/>
</dbReference>
<dbReference type="AlphaFoldDB" id="A0A9W7ADI2"/>
<sequence>MSLFVVKSANVLCESDVLDDLGKRAGSGEGECQMRGRCISKTNGVNTGIWECSPGSFDVLNRTNCESVIILSGKVKLTDLLVEGGGAAATKELEAGDVAVLEKGSSVRWEIVETVRKMYVIAPEKMSEA</sequence>
<feature type="domain" description="(S)-ureidoglycine aminohydrolase cupin" evidence="1">
    <location>
        <begin position="42"/>
        <end position="119"/>
    </location>
</feature>
<dbReference type="PANTHER" id="PTHR40943:SF1">
    <property type="entry name" value="CYTOPLASMIC PROTEIN"/>
    <property type="match status" value="1"/>
</dbReference>
<name>A0A9W7ADI2_9STRA</name>